<gene>
    <name evidence="6" type="ORF">FUAX_20420</name>
</gene>
<dbReference type="GO" id="GO:0000272">
    <property type="term" value="P:polysaccharide catabolic process"/>
    <property type="evidence" value="ECO:0007669"/>
    <property type="project" value="TreeGrafter"/>
</dbReference>
<reference evidence="6 7" key="1">
    <citation type="submission" date="2021-12" db="EMBL/GenBank/DDBJ databases">
        <title>Genome sequencing of bacteria with rrn-lacking chromosome and rrn-plasmid.</title>
        <authorList>
            <person name="Anda M."/>
            <person name="Iwasaki W."/>
        </authorList>
    </citation>
    <scope>NUCLEOTIDE SEQUENCE [LARGE SCALE GENOMIC DNA]</scope>
    <source>
        <strain evidence="6 7">DSM 100852</strain>
    </source>
</reference>
<dbReference type="PROSITE" id="PS51257">
    <property type="entry name" value="PROKAR_LIPOPROTEIN"/>
    <property type="match status" value="1"/>
</dbReference>
<dbReference type="Gene3D" id="1.50.10.10">
    <property type="match status" value="1"/>
</dbReference>
<accession>A0AAU9DF60</accession>
<dbReference type="InterPro" id="IPR012341">
    <property type="entry name" value="6hp_glycosidase-like_sf"/>
</dbReference>
<evidence type="ECO:0000313" key="6">
    <source>
        <dbReference type="EMBL" id="BDD09610.1"/>
    </source>
</evidence>
<dbReference type="SUPFAM" id="SSF48208">
    <property type="entry name" value="Six-hairpin glycosidases"/>
    <property type="match status" value="1"/>
</dbReference>
<feature type="active site" description="Proton donor" evidence="3">
    <location>
        <position position="178"/>
    </location>
</feature>
<feature type="signal peptide" evidence="5">
    <location>
        <begin position="1"/>
        <end position="22"/>
    </location>
</feature>
<dbReference type="Pfam" id="PF07470">
    <property type="entry name" value="Glyco_hydro_88"/>
    <property type="match status" value="1"/>
</dbReference>
<feature type="binding site" evidence="4">
    <location>
        <position position="254"/>
    </location>
    <ligand>
        <name>substrate</name>
    </ligand>
</feature>
<dbReference type="InterPro" id="IPR010905">
    <property type="entry name" value="Glyco_hydro_88"/>
</dbReference>
<feature type="binding site" evidence="4">
    <location>
        <position position="238"/>
    </location>
    <ligand>
        <name>substrate</name>
    </ligand>
</feature>
<dbReference type="PANTHER" id="PTHR36845">
    <property type="entry name" value="HYDROLASE, PUTATIVE (AFU_ORTHOLOGUE AFUA_7G05090)-RELATED"/>
    <property type="match status" value="1"/>
</dbReference>
<feature type="binding site" evidence="4">
    <location>
        <position position="178"/>
    </location>
    <ligand>
        <name>substrate</name>
    </ligand>
</feature>
<evidence type="ECO:0000256" key="4">
    <source>
        <dbReference type="PIRSR" id="PIRSR610905-2"/>
    </source>
</evidence>
<evidence type="ECO:0000256" key="1">
    <source>
        <dbReference type="ARBA" id="ARBA00022801"/>
    </source>
</evidence>
<dbReference type="GO" id="GO:0052757">
    <property type="term" value="F:chondroitin hydrolase activity"/>
    <property type="evidence" value="ECO:0007669"/>
    <property type="project" value="TreeGrafter"/>
</dbReference>
<sequence>MKKTTGFIAILAILFASCTASKPGQSKEDLVTTAYDAASVQYGNMLDFVAGNEKAMPRTLKKDGSMRWTHPFDWTAGFFPGSLWYLYEQTGEQKWKTAAIAQQAKIEHYKTKYNNHDIGFTMNCSFGNALRLTKDETYKEVLVTSANTLAGRFSETTGCLMSWNPSKSRDFKYPVIVDNMMNLELMFVASVLSGDSKYKDIAVTHAVTTIKNHYRPDGSSFHLVDYDPETGKPRRKITVQGYADESAWARGQAWGLYGYVMCYRFTKDRRFLDQAVKIADFLANHKNMPADGVPYWDFNAPNIPNAHRDVSAGAIMASAFYELSTYAKGGKRFRVFADKTITSLAGKAYTPESGQNSNFILMHAVGHLPGDVEVDVPLNYADYYYLEALKRKSILDEGKKLKDWFAYTSDDLRGV</sequence>
<dbReference type="AlphaFoldDB" id="A0AAU9DF60"/>
<feature type="binding site" evidence="4">
    <location>
        <position position="250"/>
    </location>
    <ligand>
        <name>substrate</name>
    </ligand>
</feature>
<feature type="active site" description="Nucleophile" evidence="3">
    <location>
        <position position="117"/>
    </location>
</feature>
<comment type="similarity">
    <text evidence="2">Belongs to the glycosyl hydrolase 88 family.</text>
</comment>
<dbReference type="PANTHER" id="PTHR36845:SF1">
    <property type="entry name" value="HYDROLASE, PUTATIVE (AFU_ORTHOLOGUE AFUA_7G05090)-RELATED"/>
    <property type="match status" value="1"/>
</dbReference>
<dbReference type="KEGG" id="fax:FUAX_20420"/>
<evidence type="ECO:0000256" key="3">
    <source>
        <dbReference type="PIRSR" id="PIRSR610905-1"/>
    </source>
</evidence>
<evidence type="ECO:0000256" key="2">
    <source>
        <dbReference type="ARBA" id="ARBA00038358"/>
    </source>
</evidence>
<keyword evidence="5" id="KW-0732">Signal</keyword>
<proteinExistence type="inferred from homology"/>
<dbReference type="EMBL" id="AP025314">
    <property type="protein sequence ID" value="BDD09610.1"/>
    <property type="molecule type" value="Genomic_DNA"/>
</dbReference>
<dbReference type="InterPro" id="IPR008928">
    <property type="entry name" value="6-hairpin_glycosidase_sf"/>
</dbReference>
<evidence type="ECO:0000313" key="7">
    <source>
        <dbReference type="Proteomes" id="UP001348817"/>
    </source>
</evidence>
<feature type="binding site" evidence="4">
    <location>
        <position position="117"/>
    </location>
    <ligand>
        <name>substrate</name>
    </ligand>
</feature>
<protein>
    <submittedName>
        <fullName evidence="6">Glucuronyl hydrolase</fullName>
    </submittedName>
</protein>
<dbReference type="RefSeq" id="WP_338391206.1">
    <property type="nucleotide sequence ID" value="NZ_AP025314.1"/>
</dbReference>
<name>A0AAU9DF60_9BACT</name>
<keyword evidence="7" id="KW-1185">Reference proteome</keyword>
<organism evidence="6 7">
    <name type="scientific">Fulvitalea axinellae</name>
    <dbReference type="NCBI Taxonomy" id="1182444"/>
    <lineage>
        <taxon>Bacteria</taxon>
        <taxon>Pseudomonadati</taxon>
        <taxon>Bacteroidota</taxon>
        <taxon>Cytophagia</taxon>
        <taxon>Cytophagales</taxon>
        <taxon>Persicobacteraceae</taxon>
        <taxon>Fulvitalea</taxon>
    </lineage>
</organism>
<keyword evidence="1 6" id="KW-0378">Hydrolase</keyword>
<evidence type="ECO:0000256" key="5">
    <source>
        <dbReference type="SAM" id="SignalP"/>
    </source>
</evidence>
<feature type="chain" id="PRO_5043897056" evidence="5">
    <location>
        <begin position="23"/>
        <end position="415"/>
    </location>
</feature>
<dbReference type="InterPro" id="IPR052369">
    <property type="entry name" value="UG_Glycosaminoglycan_Hydrolase"/>
</dbReference>
<dbReference type="Proteomes" id="UP001348817">
    <property type="component" value="Chromosome"/>
</dbReference>